<proteinExistence type="predicted"/>
<dbReference type="InterPro" id="IPR028098">
    <property type="entry name" value="Glyco_trans_4-like_N"/>
</dbReference>
<keyword evidence="3" id="KW-1185">Reference proteome</keyword>
<dbReference type="EMBL" id="JAHUZE010000001">
    <property type="protein sequence ID" value="MBV7377954.1"/>
    <property type="molecule type" value="Genomic_DNA"/>
</dbReference>
<protein>
    <submittedName>
        <fullName evidence="2">Glycosyltransferase</fullName>
    </submittedName>
</protein>
<organism evidence="2 3">
    <name type="scientific">Maritimibacter dapengensis</name>
    <dbReference type="NCBI Taxonomy" id="2836868"/>
    <lineage>
        <taxon>Bacteria</taxon>
        <taxon>Pseudomonadati</taxon>
        <taxon>Pseudomonadota</taxon>
        <taxon>Alphaproteobacteria</taxon>
        <taxon>Rhodobacterales</taxon>
        <taxon>Roseobacteraceae</taxon>
        <taxon>Maritimibacter</taxon>
    </lineage>
</organism>
<dbReference type="Proteomes" id="UP000756530">
    <property type="component" value="Unassembled WGS sequence"/>
</dbReference>
<dbReference type="Pfam" id="PF13692">
    <property type="entry name" value="Glyco_trans_1_4"/>
    <property type="match status" value="1"/>
</dbReference>
<reference evidence="2 3" key="1">
    <citation type="submission" date="2021-05" db="EMBL/GenBank/DDBJ databases">
        <title>Culturable bacteria isolated from Daya Bay.</title>
        <authorList>
            <person name="Zheng W."/>
            <person name="Yu S."/>
            <person name="Huang Y."/>
        </authorList>
    </citation>
    <scope>NUCLEOTIDE SEQUENCE [LARGE SCALE GENOMIC DNA]</scope>
    <source>
        <strain evidence="2 3">DP4N28-5</strain>
    </source>
</reference>
<dbReference type="PANTHER" id="PTHR12526:SF630">
    <property type="entry name" value="GLYCOSYLTRANSFERASE"/>
    <property type="match status" value="1"/>
</dbReference>
<accession>A0ABS6SYH2</accession>
<gene>
    <name evidence="2" type="ORF">KJP28_03375</name>
</gene>
<dbReference type="Pfam" id="PF13439">
    <property type="entry name" value="Glyco_transf_4"/>
    <property type="match status" value="1"/>
</dbReference>
<evidence type="ECO:0000313" key="3">
    <source>
        <dbReference type="Proteomes" id="UP000756530"/>
    </source>
</evidence>
<feature type="domain" description="Glycosyltransferase subfamily 4-like N-terminal" evidence="1">
    <location>
        <begin position="2"/>
        <end position="169"/>
    </location>
</feature>
<name>A0ABS6SYH2_9RHOB</name>
<evidence type="ECO:0000313" key="2">
    <source>
        <dbReference type="EMBL" id="MBV7377954.1"/>
    </source>
</evidence>
<dbReference type="CDD" id="cd03811">
    <property type="entry name" value="GT4_GT28_WabH-like"/>
    <property type="match status" value="1"/>
</dbReference>
<sequence length="368" mass="40744">MMRRLADRGWKITLVLTTGGGALEPLVDPRVRIVRLRPYAAGATFKAARGLRDTLAALPDLVAYGIARIIGGLRATLLWRHRFTAAVTLLQGADTRLIFRTRSERRFHWIRNDLAHLDDKRRIVDRIARADAGLDGYICVSRAARDSLVASLPCTADKAHVVHNLVDASDMREQSQREGDPFPDRRGEEHRIVTVCRLSDTAKALFRLADICAALRDEGHVFRWFVLGDGPDKERLRARIEALDLKDILILPGRTQNPFPWYMHADLVAMVSYFEGLSGVINEAKIIGAPVLATRVSGVDEQLIHGVSGWIVDNTRDAIFEGLERLLADPDTLAKLRTVGLAPAILDDEAKLDALEALFLGTSGKAVT</sequence>
<comment type="caution">
    <text evidence="2">The sequence shown here is derived from an EMBL/GenBank/DDBJ whole genome shotgun (WGS) entry which is preliminary data.</text>
</comment>
<evidence type="ECO:0000259" key="1">
    <source>
        <dbReference type="Pfam" id="PF13439"/>
    </source>
</evidence>
<dbReference type="PANTHER" id="PTHR12526">
    <property type="entry name" value="GLYCOSYLTRANSFERASE"/>
    <property type="match status" value="1"/>
</dbReference>